<evidence type="ECO:0000256" key="1">
    <source>
        <dbReference type="ARBA" id="ARBA00004479"/>
    </source>
</evidence>
<keyword evidence="7 12" id="KW-1133">Transmembrane helix</keyword>
<dbReference type="Gene3D" id="2.60.40.420">
    <property type="entry name" value="Cupredoxins - blue copper proteins"/>
    <property type="match status" value="1"/>
</dbReference>
<proteinExistence type="predicted"/>
<accession>A0AAE1TFV4</accession>
<keyword evidence="6" id="KW-0249">Electron transport</keyword>
<feature type="signal peptide" evidence="13">
    <location>
        <begin position="1"/>
        <end position="26"/>
    </location>
</feature>
<gene>
    <name evidence="15" type="ORF">QN277_013524</name>
</gene>
<evidence type="ECO:0000256" key="3">
    <source>
        <dbReference type="ARBA" id="ARBA00022692"/>
    </source>
</evidence>
<keyword evidence="11" id="KW-0325">Glycoprotein</keyword>
<dbReference type="GO" id="GO:0009610">
    <property type="term" value="P:response to symbiotic fungus"/>
    <property type="evidence" value="ECO:0007669"/>
    <property type="project" value="UniProtKB-ARBA"/>
</dbReference>
<keyword evidence="3 12" id="KW-0812">Transmembrane</keyword>
<dbReference type="GO" id="GO:0005886">
    <property type="term" value="C:plasma membrane"/>
    <property type="evidence" value="ECO:0007669"/>
    <property type="project" value="TreeGrafter"/>
</dbReference>
<evidence type="ECO:0000256" key="7">
    <source>
        <dbReference type="ARBA" id="ARBA00022989"/>
    </source>
</evidence>
<organism evidence="15 16">
    <name type="scientific">Acacia crassicarpa</name>
    <name type="common">northern wattle</name>
    <dbReference type="NCBI Taxonomy" id="499986"/>
    <lineage>
        <taxon>Eukaryota</taxon>
        <taxon>Viridiplantae</taxon>
        <taxon>Streptophyta</taxon>
        <taxon>Embryophyta</taxon>
        <taxon>Tracheophyta</taxon>
        <taxon>Spermatophyta</taxon>
        <taxon>Magnoliopsida</taxon>
        <taxon>eudicotyledons</taxon>
        <taxon>Gunneridae</taxon>
        <taxon>Pentapetalae</taxon>
        <taxon>rosids</taxon>
        <taxon>fabids</taxon>
        <taxon>Fabales</taxon>
        <taxon>Fabaceae</taxon>
        <taxon>Caesalpinioideae</taxon>
        <taxon>mimosoid clade</taxon>
        <taxon>Acacieae</taxon>
        <taxon>Acacia</taxon>
    </lineage>
</organism>
<dbReference type="EMBL" id="JAWXYG010000002">
    <property type="protein sequence ID" value="KAK4282109.1"/>
    <property type="molecule type" value="Genomic_DNA"/>
</dbReference>
<dbReference type="GO" id="GO:0009055">
    <property type="term" value="F:electron transfer activity"/>
    <property type="evidence" value="ECO:0007669"/>
    <property type="project" value="InterPro"/>
</dbReference>
<comment type="caution">
    <text evidence="15">The sequence shown here is derived from an EMBL/GenBank/DDBJ whole genome shotgun (WGS) entry which is preliminary data.</text>
</comment>
<evidence type="ECO:0000256" key="4">
    <source>
        <dbReference type="ARBA" id="ARBA00022723"/>
    </source>
</evidence>
<dbReference type="SUPFAM" id="SSF49503">
    <property type="entry name" value="Cupredoxins"/>
    <property type="match status" value="1"/>
</dbReference>
<dbReference type="Proteomes" id="UP001293593">
    <property type="component" value="Unassembled WGS sequence"/>
</dbReference>
<evidence type="ECO:0000256" key="2">
    <source>
        <dbReference type="ARBA" id="ARBA00022448"/>
    </source>
</evidence>
<keyword evidence="16" id="KW-1185">Reference proteome</keyword>
<feature type="domain" description="Phytocyanin" evidence="14">
    <location>
        <begin position="27"/>
        <end position="128"/>
    </location>
</feature>
<evidence type="ECO:0000256" key="8">
    <source>
        <dbReference type="ARBA" id="ARBA00023008"/>
    </source>
</evidence>
<dbReference type="InterPro" id="IPR008972">
    <property type="entry name" value="Cupredoxin"/>
</dbReference>
<dbReference type="PANTHER" id="PTHR33021">
    <property type="entry name" value="BLUE COPPER PROTEIN"/>
    <property type="match status" value="1"/>
</dbReference>
<feature type="chain" id="PRO_5041997321" description="Phytocyanin domain-containing protein" evidence="13">
    <location>
        <begin position="27"/>
        <end position="162"/>
    </location>
</feature>
<dbReference type="GO" id="GO:0046872">
    <property type="term" value="F:metal ion binding"/>
    <property type="evidence" value="ECO:0007669"/>
    <property type="project" value="UniProtKB-KW"/>
</dbReference>
<evidence type="ECO:0000256" key="12">
    <source>
        <dbReference type="SAM" id="Phobius"/>
    </source>
</evidence>
<sequence length="162" mass="17423">MASLSGAAVSLLAIFMVLQLSSVAMATDYMVGDDRGWTGNYSYADWASKINFVVGDNLVFKYDNTKHDVYIVNGTMFQNCTVPDKNQVLPRSGYNVIPLNSPGKSWYICGVPNHCEKLGMKLAVNALPNAAPPEQKSAASSLLYSASLPFFVAMLAAATISV</sequence>
<dbReference type="CDD" id="cd04216">
    <property type="entry name" value="Phytocyanin"/>
    <property type="match status" value="1"/>
</dbReference>
<comment type="subcellular location">
    <subcellularLocation>
        <location evidence="1">Membrane</location>
        <topology evidence="1">Single-pass type I membrane protein</topology>
    </subcellularLocation>
</comment>
<dbReference type="PROSITE" id="PS51485">
    <property type="entry name" value="PHYTOCYANIN"/>
    <property type="match status" value="1"/>
</dbReference>
<evidence type="ECO:0000256" key="9">
    <source>
        <dbReference type="ARBA" id="ARBA00023136"/>
    </source>
</evidence>
<evidence type="ECO:0000256" key="13">
    <source>
        <dbReference type="SAM" id="SignalP"/>
    </source>
</evidence>
<evidence type="ECO:0000256" key="11">
    <source>
        <dbReference type="ARBA" id="ARBA00023180"/>
    </source>
</evidence>
<keyword evidence="2" id="KW-0813">Transport</keyword>
<feature type="transmembrane region" description="Helical" evidence="12">
    <location>
        <begin position="142"/>
        <end position="160"/>
    </location>
</feature>
<evidence type="ECO:0000256" key="5">
    <source>
        <dbReference type="ARBA" id="ARBA00022729"/>
    </source>
</evidence>
<protein>
    <recommendedName>
        <fullName evidence="14">Phytocyanin domain-containing protein</fullName>
    </recommendedName>
</protein>
<dbReference type="FunFam" id="2.60.40.420:FF:000067">
    <property type="entry name" value="Cupredoxin superfamily protein"/>
    <property type="match status" value="1"/>
</dbReference>
<keyword evidence="10" id="KW-1015">Disulfide bond</keyword>
<dbReference type="AlphaFoldDB" id="A0AAE1TFV4"/>
<evidence type="ECO:0000313" key="15">
    <source>
        <dbReference type="EMBL" id="KAK4282109.1"/>
    </source>
</evidence>
<evidence type="ECO:0000259" key="14">
    <source>
        <dbReference type="PROSITE" id="PS51485"/>
    </source>
</evidence>
<keyword evidence="8" id="KW-0186">Copper</keyword>
<keyword evidence="4" id="KW-0479">Metal-binding</keyword>
<dbReference type="PANTHER" id="PTHR33021:SF408">
    <property type="entry name" value="PHYTOCYANIN DOMAIN-CONTAINING PROTEIN"/>
    <property type="match status" value="1"/>
</dbReference>
<dbReference type="Pfam" id="PF02298">
    <property type="entry name" value="Cu_bind_like"/>
    <property type="match status" value="1"/>
</dbReference>
<reference evidence="15" key="1">
    <citation type="submission" date="2023-10" db="EMBL/GenBank/DDBJ databases">
        <title>Chromosome-level genome of the transformable northern wattle, Acacia crassicarpa.</title>
        <authorList>
            <person name="Massaro I."/>
            <person name="Sinha N.R."/>
            <person name="Poethig S."/>
            <person name="Leichty A.R."/>
        </authorList>
    </citation>
    <scope>NUCLEOTIDE SEQUENCE</scope>
    <source>
        <strain evidence="15">Acra3RX</strain>
        <tissue evidence="15">Leaf</tissue>
    </source>
</reference>
<keyword evidence="5 13" id="KW-0732">Signal</keyword>
<evidence type="ECO:0000256" key="6">
    <source>
        <dbReference type="ARBA" id="ARBA00022982"/>
    </source>
</evidence>
<evidence type="ECO:0000256" key="10">
    <source>
        <dbReference type="ARBA" id="ARBA00023157"/>
    </source>
</evidence>
<dbReference type="InterPro" id="IPR039391">
    <property type="entry name" value="Phytocyanin-like"/>
</dbReference>
<name>A0AAE1TFV4_9FABA</name>
<keyword evidence="9 12" id="KW-0472">Membrane</keyword>
<evidence type="ECO:0000313" key="16">
    <source>
        <dbReference type="Proteomes" id="UP001293593"/>
    </source>
</evidence>
<dbReference type="InterPro" id="IPR003245">
    <property type="entry name" value="Phytocyanin_dom"/>
</dbReference>